<reference evidence="10 11" key="1">
    <citation type="submission" date="2022-12" db="EMBL/GenBank/DDBJ databases">
        <title>Chromosome-scale assembly of the Ensete ventricosum genome.</title>
        <authorList>
            <person name="Dussert Y."/>
            <person name="Stocks J."/>
            <person name="Wendawek A."/>
            <person name="Woldeyes F."/>
            <person name="Nichols R.A."/>
            <person name="Borrell J.S."/>
        </authorList>
    </citation>
    <scope>NUCLEOTIDE SEQUENCE [LARGE SCALE GENOMIC DNA]</scope>
    <source>
        <strain evidence="11">cv. Maze</strain>
        <tissue evidence="10">Seeds</tissue>
    </source>
</reference>
<evidence type="ECO:0000256" key="8">
    <source>
        <dbReference type="SAM" id="MobiDB-lite"/>
    </source>
</evidence>
<proteinExistence type="inferred from homology"/>
<keyword evidence="5" id="KW-0507">mRNA processing</keyword>
<dbReference type="PANTHER" id="PTHR31077:SF1">
    <property type="entry name" value="U4_U6.U5 SMALL NUCLEAR RIBONUCLEOPROTEIN 27 KDA PROTEIN"/>
    <property type="match status" value="1"/>
</dbReference>
<keyword evidence="7" id="KW-0539">Nucleus</keyword>
<evidence type="ECO:0000256" key="2">
    <source>
        <dbReference type="ARBA" id="ARBA00004123"/>
    </source>
</evidence>
<keyword evidence="11" id="KW-1185">Reference proteome</keyword>
<feature type="compositionally biased region" description="Basic residues" evidence="8">
    <location>
        <begin position="45"/>
        <end position="75"/>
    </location>
</feature>
<protein>
    <recommendedName>
        <fullName evidence="9">U4/U6.U5 small nuclear ribonucleoprotein 27kDa protein domain-containing protein</fullName>
    </recommendedName>
</protein>
<evidence type="ECO:0000256" key="1">
    <source>
        <dbReference type="ARBA" id="ARBA00003632"/>
    </source>
</evidence>
<comment type="function">
    <text evidence="1">May play a role in mRNA splicing.</text>
</comment>
<feature type="compositionally biased region" description="Basic and acidic residues" evidence="8">
    <location>
        <begin position="1"/>
        <end position="44"/>
    </location>
</feature>
<comment type="caution">
    <text evidence="10">The sequence shown here is derived from an EMBL/GenBank/DDBJ whole genome shotgun (WGS) entry which is preliminary data.</text>
</comment>
<comment type="subcellular location">
    <subcellularLocation>
        <location evidence="2">Nucleus</location>
    </subcellularLocation>
</comment>
<accession>A0AAV8RF98</accession>
<dbReference type="GO" id="GO:0008380">
    <property type="term" value="P:RNA splicing"/>
    <property type="evidence" value="ECO:0007669"/>
    <property type="project" value="UniProtKB-KW"/>
</dbReference>
<evidence type="ECO:0000256" key="7">
    <source>
        <dbReference type="ARBA" id="ARBA00023242"/>
    </source>
</evidence>
<keyword evidence="6" id="KW-0508">mRNA splicing</keyword>
<evidence type="ECO:0000256" key="4">
    <source>
        <dbReference type="ARBA" id="ARBA00011825"/>
    </source>
</evidence>
<dbReference type="GO" id="GO:0071011">
    <property type="term" value="C:precatalytic spliceosome"/>
    <property type="evidence" value="ECO:0007669"/>
    <property type="project" value="TreeGrafter"/>
</dbReference>
<name>A0AAV8RF98_ENSVE</name>
<feature type="region of interest" description="Disordered" evidence="8">
    <location>
        <begin position="1"/>
        <end position="124"/>
    </location>
</feature>
<dbReference type="EMBL" id="JAQQAF010000003">
    <property type="protein sequence ID" value="KAJ8500869.1"/>
    <property type="molecule type" value="Genomic_DNA"/>
</dbReference>
<comment type="similarity">
    <text evidence="3">Belongs to the SNUT3 family.</text>
</comment>
<feature type="compositionally biased region" description="Basic and acidic residues" evidence="8">
    <location>
        <begin position="76"/>
        <end position="111"/>
    </location>
</feature>
<sequence>MSEWRREREKLRDSDRERDRDRDRDRERYRNRDRDRERNRDRDHRQRSRSRSTERHRRRHHRRSPSADAHRHKRLREGSDDDRDRRRSSASEHAEGGPKEQKKLAGDDQRGGEAASPTDADPDEVEMMKILGIPLGFDSTKGQPVAGNDVSGVRAVTKRQPRQYMNRRGRDVMCSSQYYLLDEMPVVSYLLVSCTKTQP</sequence>
<evidence type="ECO:0000256" key="6">
    <source>
        <dbReference type="ARBA" id="ARBA00023187"/>
    </source>
</evidence>
<organism evidence="10 11">
    <name type="scientific">Ensete ventricosum</name>
    <name type="common">Abyssinian banana</name>
    <name type="synonym">Musa ensete</name>
    <dbReference type="NCBI Taxonomy" id="4639"/>
    <lineage>
        <taxon>Eukaryota</taxon>
        <taxon>Viridiplantae</taxon>
        <taxon>Streptophyta</taxon>
        <taxon>Embryophyta</taxon>
        <taxon>Tracheophyta</taxon>
        <taxon>Spermatophyta</taxon>
        <taxon>Magnoliopsida</taxon>
        <taxon>Liliopsida</taxon>
        <taxon>Zingiberales</taxon>
        <taxon>Musaceae</taxon>
        <taxon>Ensete</taxon>
    </lineage>
</organism>
<dbReference type="AlphaFoldDB" id="A0AAV8RF98"/>
<feature type="domain" description="U4/U6.U5 small nuclear ribonucleoprotein 27kDa protein" evidence="9">
    <location>
        <begin position="123"/>
        <end position="169"/>
    </location>
</feature>
<evidence type="ECO:0000256" key="3">
    <source>
        <dbReference type="ARBA" id="ARBA00008218"/>
    </source>
</evidence>
<comment type="subunit">
    <text evidence="4">Part of a tri-snRNP complex.</text>
</comment>
<evidence type="ECO:0000313" key="10">
    <source>
        <dbReference type="EMBL" id="KAJ8500869.1"/>
    </source>
</evidence>
<dbReference type="PANTHER" id="PTHR31077">
    <property type="entry name" value="U4/U6.U5 SMALL NUCLEAR RIBONUCLEOPROTEIN 27 KDA PROTEIN"/>
    <property type="match status" value="1"/>
</dbReference>
<evidence type="ECO:0000259" key="9">
    <source>
        <dbReference type="Pfam" id="PF08648"/>
    </source>
</evidence>
<evidence type="ECO:0000313" key="11">
    <source>
        <dbReference type="Proteomes" id="UP001222027"/>
    </source>
</evidence>
<gene>
    <name evidence="10" type="ORF">OPV22_011421</name>
</gene>
<dbReference type="Proteomes" id="UP001222027">
    <property type="component" value="Unassembled WGS sequence"/>
</dbReference>
<evidence type="ECO:0000256" key="5">
    <source>
        <dbReference type="ARBA" id="ARBA00022664"/>
    </source>
</evidence>
<dbReference type="GO" id="GO:0006397">
    <property type="term" value="P:mRNA processing"/>
    <property type="evidence" value="ECO:0007669"/>
    <property type="project" value="UniProtKB-KW"/>
</dbReference>
<dbReference type="Pfam" id="PF08648">
    <property type="entry name" value="SNRNP27"/>
    <property type="match status" value="1"/>
</dbReference>
<dbReference type="InterPro" id="IPR013957">
    <property type="entry name" value="SNRNP27"/>
</dbReference>